<protein>
    <recommendedName>
        <fullName evidence="3">SnoaL-like domain-containing protein</fullName>
    </recommendedName>
</protein>
<dbReference type="OrthoDB" id="3352776at2759"/>
<sequence length="189" mass="21340">MLVHSAPSLYFRPEPMAAPESTTSQLISGTEALFSDFATPGTPTHVIVSHFSTTHVPTLDHAPSKKSPCGELDPTFTLTPLIGLNAVRSYFDLLSMHYTRQKVTTHSIHAFPEKYQVVTTASILWKWNKSKKEWTEDVECTLDFDEQFRVRAFFVRTLSEDETCVMRAVDYDTPYFSSVRDTAPHAFSA</sequence>
<evidence type="ECO:0000313" key="1">
    <source>
        <dbReference type="EMBL" id="TFK97096.1"/>
    </source>
</evidence>
<evidence type="ECO:0008006" key="3">
    <source>
        <dbReference type="Google" id="ProtNLM"/>
    </source>
</evidence>
<dbReference type="AlphaFoldDB" id="A0A5C3Q6E0"/>
<proteinExistence type="predicted"/>
<dbReference type="EMBL" id="ML178851">
    <property type="protein sequence ID" value="TFK97096.1"/>
    <property type="molecule type" value="Genomic_DNA"/>
</dbReference>
<gene>
    <name evidence="1" type="ORF">BDV98DRAFT_575173</name>
</gene>
<reference evidence="1 2" key="1">
    <citation type="journal article" date="2019" name="Nat. Ecol. Evol.">
        <title>Megaphylogeny resolves global patterns of mushroom evolution.</title>
        <authorList>
            <person name="Varga T."/>
            <person name="Krizsan K."/>
            <person name="Foldi C."/>
            <person name="Dima B."/>
            <person name="Sanchez-Garcia M."/>
            <person name="Sanchez-Ramirez S."/>
            <person name="Szollosi G.J."/>
            <person name="Szarkandi J.G."/>
            <person name="Papp V."/>
            <person name="Albert L."/>
            <person name="Andreopoulos W."/>
            <person name="Angelini C."/>
            <person name="Antonin V."/>
            <person name="Barry K.W."/>
            <person name="Bougher N.L."/>
            <person name="Buchanan P."/>
            <person name="Buyck B."/>
            <person name="Bense V."/>
            <person name="Catcheside P."/>
            <person name="Chovatia M."/>
            <person name="Cooper J."/>
            <person name="Damon W."/>
            <person name="Desjardin D."/>
            <person name="Finy P."/>
            <person name="Geml J."/>
            <person name="Haridas S."/>
            <person name="Hughes K."/>
            <person name="Justo A."/>
            <person name="Karasinski D."/>
            <person name="Kautmanova I."/>
            <person name="Kiss B."/>
            <person name="Kocsube S."/>
            <person name="Kotiranta H."/>
            <person name="LaButti K.M."/>
            <person name="Lechner B.E."/>
            <person name="Liimatainen K."/>
            <person name="Lipzen A."/>
            <person name="Lukacs Z."/>
            <person name="Mihaltcheva S."/>
            <person name="Morgado L.N."/>
            <person name="Niskanen T."/>
            <person name="Noordeloos M.E."/>
            <person name="Ohm R.A."/>
            <person name="Ortiz-Santana B."/>
            <person name="Ovrebo C."/>
            <person name="Racz N."/>
            <person name="Riley R."/>
            <person name="Savchenko A."/>
            <person name="Shiryaev A."/>
            <person name="Soop K."/>
            <person name="Spirin V."/>
            <person name="Szebenyi C."/>
            <person name="Tomsovsky M."/>
            <person name="Tulloss R.E."/>
            <person name="Uehling J."/>
            <person name="Grigoriev I.V."/>
            <person name="Vagvolgyi C."/>
            <person name="Papp T."/>
            <person name="Martin F.M."/>
            <person name="Miettinen O."/>
            <person name="Hibbett D.S."/>
            <person name="Nagy L.G."/>
        </authorList>
    </citation>
    <scope>NUCLEOTIDE SEQUENCE [LARGE SCALE GENOMIC DNA]</scope>
    <source>
        <strain evidence="1 2">CBS 309.79</strain>
    </source>
</reference>
<accession>A0A5C3Q6E0</accession>
<dbReference type="Proteomes" id="UP000305067">
    <property type="component" value="Unassembled WGS sequence"/>
</dbReference>
<keyword evidence="2" id="KW-1185">Reference proteome</keyword>
<name>A0A5C3Q6E0_9AGAR</name>
<evidence type="ECO:0000313" key="2">
    <source>
        <dbReference type="Proteomes" id="UP000305067"/>
    </source>
</evidence>
<organism evidence="1 2">
    <name type="scientific">Pterulicium gracile</name>
    <dbReference type="NCBI Taxonomy" id="1884261"/>
    <lineage>
        <taxon>Eukaryota</taxon>
        <taxon>Fungi</taxon>
        <taxon>Dikarya</taxon>
        <taxon>Basidiomycota</taxon>
        <taxon>Agaricomycotina</taxon>
        <taxon>Agaricomycetes</taxon>
        <taxon>Agaricomycetidae</taxon>
        <taxon>Agaricales</taxon>
        <taxon>Pleurotineae</taxon>
        <taxon>Pterulaceae</taxon>
        <taxon>Pterulicium</taxon>
    </lineage>
</organism>